<dbReference type="GeneID" id="72070940"/>
<evidence type="ECO:0000313" key="1">
    <source>
        <dbReference type="EMBL" id="UNI23160.1"/>
    </source>
</evidence>
<dbReference type="AlphaFoldDB" id="A0A9Q8QP13"/>
<dbReference type="Proteomes" id="UP000829364">
    <property type="component" value="Chromosome 9"/>
</dbReference>
<reference evidence="1" key="1">
    <citation type="submission" date="2021-11" db="EMBL/GenBank/DDBJ databases">
        <title>Purpureocillium_takamizusanense_genome.</title>
        <authorList>
            <person name="Nguyen N.-H."/>
        </authorList>
    </citation>
    <scope>NUCLEOTIDE SEQUENCE</scope>
    <source>
        <strain evidence="1">PT3</strain>
    </source>
</reference>
<dbReference type="KEGG" id="ptkz:JDV02_008995"/>
<organism evidence="1 2">
    <name type="scientific">Purpureocillium takamizusanense</name>
    <dbReference type="NCBI Taxonomy" id="2060973"/>
    <lineage>
        <taxon>Eukaryota</taxon>
        <taxon>Fungi</taxon>
        <taxon>Dikarya</taxon>
        <taxon>Ascomycota</taxon>
        <taxon>Pezizomycotina</taxon>
        <taxon>Sordariomycetes</taxon>
        <taxon>Hypocreomycetidae</taxon>
        <taxon>Hypocreales</taxon>
        <taxon>Ophiocordycipitaceae</taxon>
        <taxon>Purpureocillium</taxon>
    </lineage>
</organism>
<sequence>MATEGQVCLADAPPRIVMDDIHDASLRGAARRNQLSTVLSPPIPRLWVRHRCGLDRAGSGSRACSGSPSAEPDSRILLLRLVRLPRPCSPVRRRRLCVPRGTLLLRPFGSDLWKPFFPPPPPTFRFFTWLR</sequence>
<proteinExistence type="predicted"/>
<dbReference type="RefSeq" id="XP_047846641.1">
    <property type="nucleotide sequence ID" value="XM_047990632.1"/>
</dbReference>
<evidence type="ECO:0000313" key="2">
    <source>
        <dbReference type="Proteomes" id="UP000829364"/>
    </source>
</evidence>
<accession>A0A9Q8QP13</accession>
<protein>
    <submittedName>
        <fullName evidence="1">Uncharacterized protein</fullName>
    </submittedName>
</protein>
<keyword evidence="2" id="KW-1185">Reference proteome</keyword>
<name>A0A9Q8QP13_9HYPO</name>
<gene>
    <name evidence="1" type="ORF">JDV02_008995</name>
</gene>
<dbReference type="EMBL" id="CP086362">
    <property type="protein sequence ID" value="UNI23160.1"/>
    <property type="molecule type" value="Genomic_DNA"/>
</dbReference>